<gene>
    <name evidence="1" type="ORF">B0H16DRAFT_1475849</name>
</gene>
<keyword evidence="2" id="KW-1185">Reference proteome</keyword>
<evidence type="ECO:0000313" key="2">
    <source>
        <dbReference type="Proteomes" id="UP001215598"/>
    </source>
</evidence>
<accession>A0AAD7HCY3</accession>
<proteinExistence type="predicted"/>
<dbReference type="AlphaFoldDB" id="A0AAD7HCY3"/>
<organism evidence="1 2">
    <name type="scientific">Mycena metata</name>
    <dbReference type="NCBI Taxonomy" id="1033252"/>
    <lineage>
        <taxon>Eukaryota</taxon>
        <taxon>Fungi</taxon>
        <taxon>Dikarya</taxon>
        <taxon>Basidiomycota</taxon>
        <taxon>Agaricomycotina</taxon>
        <taxon>Agaricomycetes</taxon>
        <taxon>Agaricomycetidae</taxon>
        <taxon>Agaricales</taxon>
        <taxon>Marasmiineae</taxon>
        <taxon>Mycenaceae</taxon>
        <taxon>Mycena</taxon>
    </lineage>
</organism>
<protein>
    <submittedName>
        <fullName evidence="1">Uncharacterized protein</fullName>
    </submittedName>
</protein>
<name>A0AAD7HCY3_9AGAR</name>
<evidence type="ECO:0000313" key="1">
    <source>
        <dbReference type="EMBL" id="KAJ7717869.1"/>
    </source>
</evidence>
<reference evidence="1" key="1">
    <citation type="submission" date="2023-03" db="EMBL/GenBank/DDBJ databases">
        <title>Massive genome expansion in bonnet fungi (Mycena s.s.) driven by repeated elements and novel gene families across ecological guilds.</title>
        <authorList>
            <consortium name="Lawrence Berkeley National Laboratory"/>
            <person name="Harder C.B."/>
            <person name="Miyauchi S."/>
            <person name="Viragh M."/>
            <person name="Kuo A."/>
            <person name="Thoen E."/>
            <person name="Andreopoulos B."/>
            <person name="Lu D."/>
            <person name="Skrede I."/>
            <person name="Drula E."/>
            <person name="Henrissat B."/>
            <person name="Morin E."/>
            <person name="Kohler A."/>
            <person name="Barry K."/>
            <person name="LaButti K."/>
            <person name="Morin E."/>
            <person name="Salamov A."/>
            <person name="Lipzen A."/>
            <person name="Mereny Z."/>
            <person name="Hegedus B."/>
            <person name="Baldrian P."/>
            <person name="Stursova M."/>
            <person name="Weitz H."/>
            <person name="Taylor A."/>
            <person name="Grigoriev I.V."/>
            <person name="Nagy L.G."/>
            <person name="Martin F."/>
            <person name="Kauserud H."/>
        </authorList>
    </citation>
    <scope>NUCLEOTIDE SEQUENCE</scope>
    <source>
        <strain evidence="1">CBHHK182m</strain>
    </source>
</reference>
<dbReference type="Proteomes" id="UP001215598">
    <property type="component" value="Unassembled WGS sequence"/>
</dbReference>
<sequence length="323" mass="35886">MNITINVGFTEVTRRGRQSQTESKGTNAMQICELGHAICMGHALYIYTITDYVHPERLLGAFPISGSVSPFFVGLIVACGSPTSAVQGFFSFRIYTLSNRLYIPILSWTMSLMRLAAHTVMGVKAVRMASWASYEAQWRPLLTAIWIVSATNDVLITTTTVAVVDKIILWTVVIHPFAFKSDLYLSFSHLPTNPFSVVWLAFYAVEARASENPRRFLFGFQLQFLGQSDSSLEEAWRKEVWVAYSRYPYIFRPLVHGVSPVTAKVHWNESSRLGNQPIIALNGNPANAGAKFCDFLGLFGQETHCHPSPTSISSVHGSPSPVT</sequence>
<dbReference type="EMBL" id="JARKIB010000271">
    <property type="protein sequence ID" value="KAJ7717869.1"/>
    <property type="molecule type" value="Genomic_DNA"/>
</dbReference>
<comment type="caution">
    <text evidence="1">The sequence shown here is derived from an EMBL/GenBank/DDBJ whole genome shotgun (WGS) entry which is preliminary data.</text>
</comment>